<evidence type="ECO:0000313" key="3">
    <source>
        <dbReference type="EMBL" id="MBM7693839.1"/>
    </source>
</evidence>
<gene>
    <name evidence="3" type="ORF">JOC77_003283</name>
</gene>
<feature type="compositionally biased region" description="Basic residues" evidence="1">
    <location>
        <begin position="96"/>
        <end position="113"/>
    </location>
</feature>
<evidence type="ECO:0000313" key="4">
    <source>
        <dbReference type="Proteomes" id="UP000823486"/>
    </source>
</evidence>
<evidence type="ECO:0000256" key="1">
    <source>
        <dbReference type="SAM" id="MobiDB-lite"/>
    </source>
</evidence>
<sequence>MKKMNILIMAVLVLLWSGTLSSAQAETVNKGEVKLTQQQKEELSALHRNILAEKKKLITKYVEYGILTEEKGKKILTRLEEHYSMLEKEGFVPQHKMGRDKWKHHHPNHQNRP</sequence>
<feature type="region of interest" description="Disordered" evidence="1">
    <location>
        <begin position="90"/>
        <end position="113"/>
    </location>
</feature>
<name>A0ABS2QM53_9BACI</name>
<keyword evidence="4" id="KW-1185">Reference proteome</keyword>
<comment type="caution">
    <text evidence="3">The sequence shown here is derived from an EMBL/GenBank/DDBJ whole genome shotgun (WGS) entry which is preliminary data.</text>
</comment>
<evidence type="ECO:0000256" key="2">
    <source>
        <dbReference type="SAM" id="SignalP"/>
    </source>
</evidence>
<keyword evidence="2" id="KW-0732">Signal</keyword>
<feature type="signal peptide" evidence="2">
    <location>
        <begin position="1"/>
        <end position="25"/>
    </location>
</feature>
<dbReference type="EMBL" id="JAFBFI010000016">
    <property type="protein sequence ID" value="MBM7693839.1"/>
    <property type="molecule type" value="Genomic_DNA"/>
</dbReference>
<accession>A0ABS2QM53</accession>
<dbReference type="InterPro" id="IPR024485">
    <property type="entry name" value="DUF2680"/>
</dbReference>
<dbReference type="Pfam" id="PF10925">
    <property type="entry name" value="DUF2680"/>
    <property type="match status" value="1"/>
</dbReference>
<protein>
    <recommendedName>
        <fullName evidence="5">DUF2680 domain-containing protein</fullName>
    </recommendedName>
</protein>
<dbReference type="Proteomes" id="UP000823486">
    <property type="component" value="Unassembled WGS sequence"/>
</dbReference>
<evidence type="ECO:0008006" key="5">
    <source>
        <dbReference type="Google" id="ProtNLM"/>
    </source>
</evidence>
<feature type="chain" id="PRO_5047211444" description="DUF2680 domain-containing protein" evidence="2">
    <location>
        <begin position="26"/>
        <end position="113"/>
    </location>
</feature>
<organism evidence="3 4">
    <name type="scientific">Peribacillus deserti</name>
    <dbReference type="NCBI Taxonomy" id="673318"/>
    <lineage>
        <taxon>Bacteria</taxon>
        <taxon>Bacillati</taxon>
        <taxon>Bacillota</taxon>
        <taxon>Bacilli</taxon>
        <taxon>Bacillales</taxon>
        <taxon>Bacillaceae</taxon>
        <taxon>Peribacillus</taxon>
    </lineage>
</organism>
<reference evidence="3 4" key="1">
    <citation type="submission" date="2021-01" db="EMBL/GenBank/DDBJ databases">
        <title>Genomic Encyclopedia of Type Strains, Phase IV (KMG-IV): sequencing the most valuable type-strain genomes for metagenomic binning, comparative biology and taxonomic classification.</title>
        <authorList>
            <person name="Goeker M."/>
        </authorList>
    </citation>
    <scope>NUCLEOTIDE SEQUENCE [LARGE SCALE GENOMIC DNA]</scope>
    <source>
        <strain evidence="3 4">DSM 105482</strain>
    </source>
</reference>
<proteinExistence type="predicted"/>
<dbReference type="RefSeq" id="WP_204544891.1">
    <property type="nucleotide sequence ID" value="NZ_JAFBFI010000016.1"/>
</dbReference>